<dbReference type="InParanoid" id="E3MW62"/>
<dbReference type="RefSeq" id="XP_003099595.2">
    <property type="nucleotide sequence ID" value="XM_003099547.2"/>
</dbReference>
<organism evidence="2">
    <name type="scientific">Caenorhabditis remanei</name>
    <name type="common">Caenorhabditis vulgaris</name>
    <dbReference type="NCBI Taxonomy" id="31234"/>
    <lineage>
        <taxon>Eukaryota</taxon>
        <taxon>Metazoa</taxon>
        <taxon>Ecdysozoa</taxon>
        <taxon>Nematoda</taxon>
        <taxon>Chromadorea</taxon>
        <taxon>Rhabditida</taxon>
        <taxon>Rhabditina</taxon>
        <taxon>Rhabditomorpha</taxon>
        <taxon>Rhabditoidea</taxon>
        <taxon>Rhabditidae</taxon>
        <taxon>Peloderinae</taxon>
        <taxon>Caenorhabditis</taxon>
    </lineage>
</organism>
<dbReference type="OMA" id="TVERMIM"/>
<dbReference type="eggNOG" id="ENOG502R2IF">
    <property type="taxonomic scope" value="Eukaryota"/>
</dbReference>
<dbReference type="Proteomes" id="UP000008281">
    <property type="component" value="Unassembled WGS sequence"/>
</dbReference>
<proteinExistence type="predicted"/>
<evidence type="ECO:0000313" key="1">
    <source>
        <dbReference type="EMBL" id="EFP10403.1"/>
    </source>
</evidence>
<evidence type="ECO:0000313" key="2">
    <source>
        <dbReference type="Proteomes" id="UP000008281"/>
    </source>
</evidence>
<accession>E3MW62</accession>
<reference evidence="1" key="1">
    <citation type="submission" date="2007-07" db="EMBL/GenBank/DDBJ databases">
        <title>PCAP assembly of the Caenorhabditis remanei genome.</title>
        <authorList>
            <consortium name="The Caenorhabditis remanei Sequencing Consortium"/>
            <person name="Wilson R.K."/>
        </authorList>
    </citation>
    <scope>NUCLEOTIDE SEQUENCE [LARGE SCALE GENOMIC DNA]</scope>
    <source>
        <strain evidence="1">PB4641</strain>
    </source>
</reference>
<dbReference type="KEGG" id="crq:GCK72_011413"/>
<dbReference type="EMBL" id="DS268485">
    <property type="protein sequence ID" value="EFP10403.1"/>
    <property type="molecule type" value="Genomic_DNA"/>
</dbReference>
<protein>
    <recommendedName>
        <fullName evidence="3">DUF38 domain-containing protein</fullName>
    </recommendedName>
</protein>
<gene>
    <name evidence="1" type="ORF">CRE_22931</name>
</gene>
<dbReference type="GeneID" id="9806251"/>
<sequence>MSLVFNQEAINGILFTLHFYNELPTVAHQKLMQMVGEEVMDMDQVTEFFKKIDDGEFRLKKDIKTLAQVVNVPNFVEKYVDLDTRLRLRKTSPTIREIINGKMLEIDWLHFKCNGLFFEISTSEDFKVTYEIVEGGLQVTNGDREKFFSARREEEQIKIIQRDLMSILCSEKLRINTLRIRNDDSSTSDDDVKPTTAMTILRNTLNQIPKKLKISKLEFWVDELDDVFIETLKKIDSEHLKSLDLLFRYFHSNLTPVWNDLHNLEEWKRLKSIVAGHTRFVVSETIRLYSHVQNARFAIEHFDYTSDNMSIHNSIMELKDKLLQNPNLKQFKMKSLYAMSDSDFENLKASLQQFNTSNTPYPCWITIPYPDSDKKLELLVEKKMIWFKGPCYVEGEGEEVIDDKDEEKRTVERMIMKMRRRLTTKTKRMIRCKRLRCSCCSAETNQLIF</sequence>
<dbReference type="OrthoDB" id="5909092at2759"/>
<dbReference type="HOGENOM" id="CLU_055341_0_0_1"/>
<evidence type="ECO:0008006" key="3">
    <source>
        <dbReference type="Google" id="ProtNLM"/>
    </source>
</evidence>
<name>E3MW62_CAERE</name>
<keyword evidence="2" id="KW-1185">Reference proteome</keyword>
<dbReference type="CTD" id="9806251"/>
<dbReference type="AlphaFoldDB" id="E3MW62"/>